<protein>
    <submittedName>
        <fullName evidence="3">2-oxoglutarate ferredoxin oxidoreductase subunit beta</fullName>
    </submittedName>
</protein>
<evidence type="ECO:0000313" key="4">
    <source>
        <dbReference type="Proteomes" id="UP000516444"/>
    </source>
</evidence>
<sequence length="364" mass="38988">MAETTTEGSDTIEALTLVPKAEAKQSMKDFKSDQEVRWCPGCGDYAVLAAVQGFMPQLGLAKENIVFVSGIGCSSRFPYYMNTYGMHSIHGRAPAIATGLASSRRDLSVWVVTGDGDALSIGGNHLIHALRRNVNLKILLFNNRIYGLTKGQYSPTSEVGKITKSTPMGSLDAPFNPVSLAIGAEASFVARTVDSDRKHLTEVLRQAAAHSGTALVEIYQNCNIFNDGAFEVLKDRQQAEEAVIRLEHGQPIRFGTPLADGLGSKGVVRDTVTGDLRVVAVTEENTSQILVHDAHAASPTTAFALSRLADPDTLHHTPIGVLRSVDRPVYDTQMADQLDSAIEQNGKGDLSALLTGGDAWTVVG</sequence>
<dbReference type="PANTHER" id="PTHR48084:SF4">
    <property type="entry name" value="2-OXOGLUTARATE OXIDOREDUCTASE SUBUNIT KORB"/>
    <property type="match status" value="1"/>
</dbReference>
<organism evidence="3 4">
    <name type="scientific">Streptomyces aurantiacus</name>
    <dbReference type="NCBI Taxonomy" id="47760"/>
    <lineage>
        <taxon>Bacteria</taxon>
        <taxon>Bacillati</taxon>
        <taxon>Actinomycetota</taxon>
        <taxon>Actinomycetes</taxon>
        <taxon>Kitasatosporales</taxon>
        <taxon>Streptomycetaceae</taxon>
        <taxon>Streptomyces</taxon>
        <taxon>Streptomyces aurantiacus group</taxon>
    </lineage>
</organism>
<dbReference type="EMBL" id="AP023440">
    <property type="protein sequence ID" value="BCL30010.1"/>
    <property type="molecule type" value="Genomic_DNA"/>
</dbReference>
<evidence type="ECO:0000313" key="3">
    <source>
        <dbReference type="EMBL" id="BCL30010.1"/>
    </source>
</evidence>
<accession>A0A7G1P871</accession>
<dbReference type="GO" id="GO:0045333">
    <property type="term" value="P:cellular respiration"/>
    <property type="evidence" value="ECO:0007669"/>
    <property type="project" value="UniProtKB-ARBA"/>
</dbReference>
<name>A0A7G1P871_9ACTN</name>
<dbReference type="AlphaFoldDB" id="A0A7G1P871"/>
<reference evidence="3 4" key="1">
    <citation type="journal article" date="2014" name="Int. J. Syst. Evol. Microbiol.">
        <title>Complete genome sequence of Corynebacterium casei LMG S-19264T (=DSM 44701T), isolated from a smear-ripened cheese.</title>
        <authorList>
            <consortium name="US DOE Joint Genome Institute (JGI-PGF)"/>
            <person name="Walter F."/>
            <person name="Albersmeier A."/>
            <person name="Kalinowski J."/>
            <person name="Ruckert C."/>
        </authorList>
    </citation>
    <scope>NUCLEOTIDE SEQUENCE [LARGE SCALE GENOMIC DNA]</scope>
    <source>
        <strain evidence="3 4">JCM 4677</strain>
    </source>
</reference>
<evidence type="ECO:0000259" key="2">
    <source>
        <dbReference type="Pfam" id="PF02775"/>
    </source>
</evidence>
<dbReference type="OrthoDB" id="9775140at2"/>
<dbReference type="SUPFAM" id="SSF52518">
    <property type="entry name" value="Thiamin diphosphate-binding fold (THDP-binding)"/>
    <property type="match status" value="1"/>
</dbReference>
<dbReference type="GO" id="GO:0000287">
    <property type="term" value="F:magnesium ion binding"/>
    <property type="evidence" value="ECO:0007669"/>
    <property type="project" value="UniProtKB-ARBA"/>
</dbReference>
<keyword evidence="4" id="KW-1185">Reference proteome</keyword>
<dbReference type="GO" id="GO:0016625">
    <property type="term" value="F:oxidoreductase activity, acting on the aldehyde or oxo group of donors, iron-sulfur protein as acceptor"/>
    <property type="evidence" value="ECO:0007669"/>
    <property type="project" value="UniProtKB-ARBA"/>
</dbReference>
<dbReference type="CDD" id="cd03375">
    <property type="entry name" value="TPP_OGFOR"/>
    <property type="match status" value="1"/>
</dbReference>
<dbReference type="PANTHER" id="PTHR48084">
    <property type="entry name" value="2-OXOGLUTARATE OXIDOREDUCTASE SUBUNIT KORB-RELATED"/>
    <property type="match status" value="1"/>
</dbReference>
<proteinExistence type="predicted"/>
<dbReference type="InterPro" id="IPR051457">
    <property type="entry name" value="2-oxoacid:Fd_oxidoreductase"/>
</dbReference>
<dbReference type="KEGG" id="sgm:GCM10017557_48690"/>
<dbReference type="InterPro" id="IPR029061">
    <property type="entry name" value="THDP-binding"/>
</dbReference>
<dbReference type="RefSeq" id="WP_055509703.1">
    <property type="nucleotide sequence ID" value="NZ_AP023440.1"/>
</dbReference>
<gene>
    <name evidence="3" type="ORF">GCM10017557_48690</name>
</gene>
<dbReference type="Proteomes" id="UP000516444">
    <property type="component" value="Chromosome"/>
</dbReference>
<dbReference type="Pfam" id="PF02775">
    <property type="entry name" value="TPP_enzyme_C"/>
    <property type="match status" value="1"/>
</dbReference>
<evidence type="ECO:0000256" key="1">
    <source>
        <dbReference type="ARBA" id="ARBA00023002"/>
    </source>
</evidence>
<feature type="domain" description="Thiamine pyrophosphate enzyme TPP-binding" evidence="2">
    <location>
        <begin position="71"/>
        <end position="218"/>
    </location>
</feature>
<keyword evidence="1" id="KW-0560">Oxidoreductase</keyword>
<dbReference type="Gene3D" id="3.40.50.970">
    <property type="match status" value="1"/>
</dbReference>
<dbReference type="GO" id="GO:0030976">
    <property type="term" value="F:thiamine pyrophosphate binding"/>
    <property type="evidence" value="ECO:0007669"/>
    <property type="project" value="InterPro"/>
</dbReference>
<dbReference type="InterPro" id="IPR011766">
    <property type="entry name" value="TPP_enzyme_TPP-bd"/>
</dbReference>